<geneLocation type="plasmid" evidence="2">
    <name>pedy32-46i</name>
</geneLocation>
<dbReference type="Proteomes" id="UP000264006">
    <property type="component" value="Plasmid pEDY32-46I"/>
</dbReference>
<sequence>MTATATQTVHPWRVHDTHTGQTILTSGDQTFARSMAAAHEPRLEPGSAIRRWAVERP</sequence>
<evidence type="ECO:0000313" key="1">
    <source>
        <dbReference type="EMBL" id="AXV09936.1"/>
    </source>
</evidence>
<reference evidence="1 2" key="1">
    <citation type="submission" date="2018-09" db="EMBL/GenBank/DDBJ databases">
        <title>Complete genome sequence of Euzebya sp. DY32-46 isolated from seawater of Pacific Ocean.</title>
        <authorList>
            <person name="Xu L."/>
            <person name="Wu Y.-H."/>
            <person name="Xu X.-W."/>
        </authorList>
    </citation>
    <scope>NUCLEOTIDE SEQUENCE [LARGE SCALE GENOMIC DNA]</scope>
    <source>
        <strain evidence="1 2">DY32-46</strain>
        <plasmid evidence="2">pedy32-46i</plasmid>
    </source>
</reference>
<dbReference type="RefSeq" id="WP_164711091.1">
    <property type="nucleotide sequence ID" value="NZ_CP031166.1"/>
</dbReference>
<organism evidence="1 2">
    <name type="scientific">Euzebya pacifica</name>
    <dbReference type="NCBI Taxonomy" id="1608957"/>
    <lineage>
        <taxon>Bacteria</taxon>
        <taxon>Bacillati</taxon>
        <taxon>Actinomycetota</taxon>
        <taxon>Nitriliruptoria</taxon>
        <taxon>Euzebyales</taxon>
    </lineage>
</organism>
<keyword evidence="2" id="KW-1185">Reference proteome</keyword>
<accession>A0A346Y639</accession>
<protein>
    <submittedName>
        <fullName evidence="1">Uncharacterized protein</fullName>
    </submittedName>
</protein>
<dbReference type="KEGG" id="euz:DVS28_b0166"/>
<evidence type="ECO:0000313" key="2">
    <source>
        <dbReference type="Proteomes" id="UP000264006"/>
    </source>
</evidence>
<dbReference type="AlphaFoldDB" id="A0A346Y639"/>
<keyword evidence="1" id="KW-0614">Plasmid</keyword>
<gene>
    <name evidence="1" type="ORF">DVS28_b0166</name>
</gene>
<name>A0A346Y639_9ACTN</name>
<dbReference type="EMBL" id="CP031166">
    <property type="protein sequence ID" value="AXV09936.1"/>
    <property type="molecule type" value="Genomic_DNA"/>
</dbReference>
<proteinExistence type="predicted"/>